<accession>A0A8J7RV11</accession>
<reference evidence="1" key="1">
    <citation type="submission" date="2021-02" db="EMBL/GenBank/DDBJ databases">
        <title>Natronogracilivirga saccharolytica gen. nov. sp. nov. a new anaerobic, haloalkiliphilic carbohydrate-fermenting bacterium from soda lake and proposing of Cyclonatronumiaceae fam. nov. in the phylum Balneolaeota.</title>
        <authorList>
            <person name="Zhilina T.N."/>
            <person name="Sorokin D.Y."/>
            <person name="Zavarzina D.G."/>
            <person name="Toshchakov S.V."/>
            <person name="Kublanov I.V."/>
        </authorList>
    </citation>
    <scope>NUCLEOTIDE SEQUENCE</scope>
    <source>
        <strain evidence="1">Z-1702</strain>
    </source>
</reference>
<dbReference type="RefSeq" id="WP_210512920.1">
    <property type="nucleotide sequence ID" value="NZ_JAFIDN010000010.1"/>
</dbReference>
<dbReference type="Pfam" id="PF14076">
    <property type="entry name" value="DUF4258"/>
    <property type="match status" value="1"/>
</dbReference>
<dbReference type="InterPro" id="IPR025354">
    <property type="entry name" value="DUF4258"/>
</dbReference>
<keyword evidence="2" id="KW-1185">Reference proteome</keyword>
<comment type="caution">
    <text evidence="1">The sequence shown here is derived from an EMBL/GenBank/DDBJ whole genome shotgun (WGS) entry which is preliminary data.</text>
</comment>
<dbReference type="AlphaFoldDB" id="A0A8J7RV11"/>
<evidence type="ECO:0000313" key="1">
    <source>
        <dbReference type="EMBL" id="MBP3193467.1"/>
    </source>
</evidence>
<name>A0A8J7RV11_9BACT</name>
<dbReference type="Proteomes" id="UP000673975">
    <property type="component" value="Unassembled WGS sequence"/>
</dbReference>
<organism evidence="1 2">
    <name type="scientific">Natronogracilivirga saccharolytica</name>
    <dbReference type="NCBI Taxonomy" id="2812953"/>
    <lineage>
        <taxon>Bacteria</taxon>
        <taxon>Pseudomonadati</taxon>
        <taxon>Balneolota</taxon>
        <taxon>Balneolia</taxon>
        <taxon>Balneolales</taxon>
        <taxon>Cyclonatronaceae</taxon>
        <taxon>Natronogracilivirga</taxon>
    </lineage>
</organism>
<sequence>MSDFLNTIRHLIATGDIRISDHGYDELAEDGITVKELLGGIDEAQIVEEYPDYPKGSCILLLQNDKHGNPVHVLWGIPKGYDKPVVLVTSYRPDPKRWDQTFLHRIK</sequence>
<gene>
    <name evidence="1" type="ORF">NATSA_12395</name>
</gene>
<evidence type="ECO:0000313" key="2">
    <source>
        <dbReference type="Proteomes" id="UP000673975"/>
    </source>
</evidence>
<dbReference type="EMBL" id="JAFIDN010000010">
    <property type="protein sequence ID" value="MBP3193467.1"/>
    <property type="molecule type" value="Genomic_DNA"/>
</dbReference>
<protein>
    <submittedName>
        <fullName evidence="1">DUF4258 domain-containing protein</fullName>
    </submittedName>
</protein>
<proteinExistence type="predicted"/>